<dbReference type="NCBIfam" id="NF005559">
    <property type="entry name" value="PRK07231.1"/>
    <property type="match status" value="1"/>
</dbReference>
<dbReference type="PANTHER" id="PTHR43477">
    <property type="entry name" value="DIHYDROANTICAPSIN 7-DEHYDROGENASE"/>
    <property type="match status" value="1"/>
</dbReference>
<sequence length="265" mass="27503">MIHRREEAAVAGRLEGKNTLITGAGSGLGRATALRFAREGARVACADLDPDAARSVAEEIGPAALALTADVTSLRDTEEMTRRAIAEFGHLDAVFANAGVAGTGTAADVTEEYWDRVIGINLKGVWLTGRAVLPHMVERGEGVIINQASMGGLVGIPGIFPYTAAKGGVIAMTRQMAVEYGPSGVRVNAICPGTIFTPLVARSRAERGASGADDAEANAAAARRFPLRRLGEVDDVASLALYLASDEANWVSGGIYPVDGGRAAM</sequence>
<protein>
    <submittedName>
        <fullName evidence="3">NAD(P)-dependent dehydrogenase (Short-subunit alcohol dehydrogenase family)</fullName>
    </submittedName>
</protein>
<dbReference type="InterPro" id="IPR036291">
    <property type="entry name" value="NAD(P)-bd_dom_sf"/>
</dbReference>
<gene>
    <name evidence="3" type="ORF">H4W34_006811</name>
</gene>
<comment type="caution">
    <text evidence="3">The sequence shown here is derived from an EMBL/GenBank/DDBJ whole genome shotgun (WGS) entry which is preliminary data.</text>
</comment>
<proteinExistence type="inferred from homology"/>
<accession>A0ABR9K2D2</accession>
<evidence type="ECO:0000313" key="3">
    <source>
        <dbReference type="EMBL" id="MBE1536978.1"/>
    </source>
</evidence>
<dbReference type="Proteomes" id="UP000627838">
    <property type="component" value="Unassembled WGS sequence"/>
</dbReference>
<name>A0ABR9K2D2_9ACTN</name>
<dbReference type="PRINTS" id="PR00081">
    <property type="entry name" value="GDHRDH"/>
</dbReference>
<evidence type="ECO:0000256" key="1">
    <source>
        <dbReference type="ARBA" id="ARBA00006484"/>
    </source>
</evidence>
<dbReference type="CDD" id="cd05233">
    <property type="entry name" value="SDR_c"/>
    <property type="match status" value="1"/>
</dbReference>
<keyword evidence="4" id="KW-1185">Reference proteome</keyword>
<dbReference type="InterPro" id="IPR002347">
    <property type="entry name" value="SDR_fam"/>
</dbReference>
<comment type="similarity">
    <text evidence="1">Belongs to the short-chain dehydrogenases/reductases (SDR) family.</text>
</comment>
<dbReference type="PANTHER" id="PTHR43477:SF1">
    <property type="entry name" value="DIHYDROANTICAPSIN 7-DEHYDROGENASE"/>
    <property type="match status" value="1"/>
</dbReference>
<reference evidence="3 4" key="1">
    <citation type="submission" date="2020-10" db="EMBL/GenBank/DDBJ databases">
        <title>Sequencing the genomes of 1000 actinobacteria strains.</title>
        <authorList>
            <person name="Klenk H.-P."/>
        </authorList>
    </citation>
    <scope>NUCLEOTIDE SEQUENCE [LARGE SCALE GENOMIC DNA]</scope>
    <source>
        <strain evidence="3 4">DSM 46744</strain>
    </source>
</reference>
<dbReference type="RefSeq" id="WP_192762931.1">
    <property type="nucleotide sequence ID" value="NZ_JADBDZ010000001.1"/>
</dbReference>
<dbReference type="InterPro" id="IPR051122">
    <property type="entry name" value="SDR_DHRS6-like"/>
</dbReference>
<keyword evidence="2" id="KW-0560">Oxidoreductase</keyword>
<evidence type="ECO:0000256" key="2">
    <source>
        <dbReference type="ARBA" id="ARBA00023002"/>
    </source>
</evidence>
<evidence type="ECO:0000313" key="4">
    <source>
        <dbReference type="Proteomes" id="UP000627838"/>
    </source>
</evidence>
<dbReference type="InterPro" id="IPR020904">
    <property type="entry name" value="Sc_DH/Rdtase_CS"/>
</dbReference>
<dbReference type="PROSITE" id="PS00061">
    <property type="entry name" value="ADH_SHORT"/>
    <property type="match status" value="1"/>
</dbReference>
<dbReference type="SUPFAM" id="SSF51735">
    <property type="entry name" value="NAD(P)-binding Rossmann-fold domains"/>
    <property type="match status" value="1"/>
</dbReference>
<dbReference type="Pfam" id="PF13561">
    <property type="entry name" value="adh_short_C2"/>
    <property type="match status" value="1"/>
</dbReference>
<dbReference type="EMBL" id="JADBDZ010000001">
    <property type="protein sequence ID" value="MBE1536978.1"/>
    <property type="molecule type" value="Genomic_DNA"/>
</dbReference>
<dbReference type="PRINTS" id="PR00080">
    <property type="entry name" value="SDRFAMILY"/>
</dbReference>
<dbReference type="Gene3D" id="3.40.50.720">
    <property type="entry name" value="NAD(P)-binding Rossmann-like Domain"/>
    <property type="match status" value="1"/>
</dbReference>
<organism evidence="3 4">
    <name type="scientific">Actinomadura algeriensis</name>
    <dbReference type="NCBI Taxonomy" id="1679523"/>
    <lineage>
        <taxon>Bacteria</taxon>
        <taxon>Bacillati</taxon>
        <taxon>Actinomycetota</taxon>
        <taxon>Actinomycetes</taxon>
        <taxon>Streptosporangiales</taxon>
        <taxon>Thermomonosporaceae</taxon>
        <taxon>Actinomadura</taxon>
    </lineage>
</organism>